<evidence type="ECO:0000313" key="4">
    <source>
        <dbReference type="EMBL" id="SNY51629.1"/>
    </source>
</evidence>
<evidence type="ECO:0000259" key="3">
    <source>
        <dbReference type="Pfam" id="PF11611"/>
    </source>
</evidence>
<accession>A0A285IUD8</accession>
<protein>
    <recommendedName>
        <fullName evidence="3">DUF4352 domain-containing protein</fullName>
    </recommendedName>
</protein>
<keyword evidence="2" id="KW-1133">Transmembrane helix</keyword>
<evidence type="ECO:0000256" key="2">
    <source>
        <dbReference type="SAM" id="Phobius"/>
    </source>
</evidence>
<dbReference type="EMBL" id="OBDY01000012">
    <property type="protein sequence ID" value="SNY51629.1"/>
    <property type="molecule type" value="Genomic_DNA"/>
</dbReference>
<feature type="transmembrane region" description="Helical" evidence="2">
    <location>
        <begin position="24"/>
        <end position="44"/>
    </location>
</feature>
<dbReference type="InterPro" id="IPR029051">
    <property type="entry name" value="DUF4352"/>
</dbReference>
<evidence type="ECO:0000313" key="5">
    <source>
        <dbReference type="Proteomes" id="UP000219612"/>
    </source>
</evidence>
<proteinExistence type="predicted"/>
<organism evidence="4 5">
    <name type="scientific">Paractinoplanes atraurantiacus</name>
    <dbReference type="NCBI Taxonomy" id="1036182"/>
    <lineage>
        <taxon>Bacteria</taxon>
        <taxon>Bacillati</taxon>
        <taxon>Actinomycetota</taxon>
        <taxon>Actinomycetes</taxon>
        <taxon>Micromonosporales</taxon>
        <taxon>Micromonosporaceae</taxon>
        <taxon>Paractinoplanes</taxon>
    </lineage>
</organism>
<keyword evidence="2" id="KW-0812">Transmembrane</keyword>
<keyword evidence="1" id="KW-0732">Signal</keyword>
<gene>
    <name evidence="4" type="ORF">SAMN05421748_11237</name>
</gene>
<dbReference type="AlphaFoldDB" id="A0A285IUD8"/>
<dbReference type="OrthoDB" id="3430849at2"/>
<evidence type="ECO:0000256" key="1">
    <source>
        <dbReference type="ARBA" id="ARBA00022729"/>
    </source>
</evidence>
<keyword evidence="5" id="KW-1185">Reference proteome</keyword>
<name>A0A285IUD8_9ACTN</name>
<dbReference type="Pfam" id="PF11611">
    <property type="entry name" value="DUF4352"/>
    <property type="match status" value="1"/>
</dbReference>
<sequence length="189" mass="19970">MTVIVWMCCVIAPAQAPAKSRWPRILGGFVVLAVVAAAALLAYAKWRERDDGEVLTTEGGQLNIAVVDGRFIFRVTAVRCRVGSVGDGSVDLEPKGSYCLVDIVARNGSSKPVGFDTTAQKGYDADGAEYSTDMQAEVIANPDRNFVNPIAPSSEAKGTLVFDLPKGGTLASVVLHESFHTIGAKVALT</sequence>
<dbReference type="InterPro" id="IPR029050">
    <property type="entry name" value="Immunoprotect_excell_Ig-like"/>
</dbReference>
<reference evidence="4 5" key="1">
    <citation type="submission" date="2017-09" db="EMBL/GenBank/DDBJ databases">
        <authorList>
            <person name="Ehlers B."/>
            <person name="Leendertz F.H."/>
        </authorList>
    </citation>
    <scope>NUCLEOTIDE SEQUENCE [LARGE SCALE GENOMIC DNA]</scope>
    <source>
        <strain evidence="4 5">CGMCC 4.6857</strain>
    </source>
</reference>
<dbReference type="Gene3D" id="2.60.40.1240">
    <property type="match status" value="1"/>
</dbReference>
<dbReference type="Proteomes" id="UP000219612">
    <property type="component" value="Unassembled WGS sequence"/>
</dbReference>
<keyword evidence="2" id="KW-0472">Membrane</keyword>
<feature type="domain" description="DUF4352" evidence="3">
    <location>
        <begin position="63"/>
        <end position="179"/>
    </location>
</feature>